<dbReference type="AlphaFoldDB" id="A0A0R3WQX4"/>
<gene>
    <name evidence="2" type="ORF">TTAC_LOCUS3149</name>
</gene>
<reference evidence="2 3" key="2">
    <citation type="submission" date="2018-11" db="EMBL/GenBank/DDBJ databases">
        <authorList>
            <consortium name="Pathogen Informatics"/>
        </authorList>
    </citation>
    <scope>NUCLEOTIDE SEQUENCE [LARGE SCALE GENOMIC DNA]</scope>
</reference>
<protein>
    <submittedName>
        <fullName evidence="2 4">Uncharacterized protein</fullName>
    </submittedName>
</protein>
<dbReference type="Proteomes" id="UP000274429">
    <property type="component" value="Unassembled WGS sequence"/>
</dbReference>
<evidence type="ECO:0000313" key="4">
    <source>
        <dbReference type="WBParaSite" id="TTAC_0000316401-mRNA-1"/>
    </source>
</evidence>
<reference evidence="4" key="1">
    <citation type="submission" date="2017-02" db="UniProtKB">
        <authorList>
            <consortium name="WormBaseParasite"/>
        </authorList>
    </citation>
    <scope>IDENTIFICATION</scope>
</reference>
<proteinExistence type="predicted"/>
<evidence type="ECO:0000313" key="2">
    <source>
        <dbReference type="EMBL" id="VDM22051.1"/>
    </source>
</evidence>
<feature type="region of interest" description="Disordered" evidence="1">
    <location>
        <begin position="23"/>
        <end position="46"/>
    </location>
</feature>
<feature type="compositionally biased region" description="Basic and acidic residues" evidence="1">
    <location>
        <begin position="30"/>
        <end position="39"/>
    </location>
</feature>
<sequence>MALLKETMSVCTLVTTLQTPQIGERHGRRCGTERRNKGDVEEEEEEGESICSTLHLSNPIFVAQTQNMNGPGIELVGGMPSDHIQLQSIMPHFTSLQVDIHQLAAQKKHVTLSPRAHL</sequence>
<organism evidence="4">
    <name type="scientific">Hydatigena taeniaeformis</name>
    <name type="common">Feline tapeworm</name>
    <name type="synonym">Taenia taeniaeformis</name>
    <dbReference type="NCBI Taxonomy" id="6205"/>
    <lineage>
        <taxon>Eukaryota</taxon>
        <taxon>Metazoa</taxon>
        <taxon>Spiralia</taxon>
        <taxon>Lophotrochozoa</taxon>
        <taxon>Platyhelminthes</taxon>
        <taxon>Cestoda</taxon>
        <taxon>Eucestoda</taxon>
        <taxon>Cyclophyllidea</taxon>
        <taxon>Taeniidae</taxon>
        <taxon>Hydatigera</taxon>
    </lineage>
</organism>
<keyword evidence="3" id="KW-1185">Reference proteome</keyword>
<evidence type="ECO:0000313" key="3">
    <source>
        <dbReference type="Proteomes" id="UP000274429"/>
    </source>
</evidence>
<dbReference type="EMBL" id="UYWX01001986">
    <property type="protein sequence ID" value="VDM22051.1"/>
    <property type="molecule type" value="Genomic_DNA"/>
</dbReference>
<accession>A0A0R3WQX4</accession>
<dbReference type="WBParaSite" id="TTAC_0000316401-mRNA-1">
    <property type="protein sequence ID" value="TTAC_0000316401-mRNA-1"/>
    <property type="gene ID" value="TTAC_0000316401"/>
</dbReference>
<evidence type="ECO:0000256" key="1">
    <source>
        <dbReference type="SAM" id="MobiDB-lite"/>
    </source>
</evidence>
<name>A0A0R3WQX4_HYDTA</name>